<evidence type="ECO:0000256" key="1">
    <source>
        <dbReference type="SAM" id="SignalP"/>
    </source>
</evidence>
<keyword evidence="3" id="KW-1185">Reference proteome</keyword>
<keyword evidence="1" id="KW-0732">Signal</keyword>
<organism evidence="2 3">
    <name type="scientific">Magnetospirillum molischianum DSM 120</name>
    <dbReference type="NCBI Taxonomy" id="1150626"/>
    <lineage>
        <taxon>Bacteria</taxon>
        <taxon>Pseudomonadati</taxon>
        <taxon>Pseudomonadota</taxon>
        <taxon>Alphaproteobacteria</taxon>
        <taxon>Rhodospirillales</taxon>
        <taxon>Rhodospirillaceae</taxon>
        <taxon>Magnetospirillum</taxon>
    </lineage>
</organism>
<evidence type="ECO:0000313" key="2">
    <source>
        <dbReference type="EMBL" id="CCG42157.1"/>
    </source>
</evidence>
<evidence type="ECO:0000313" key="3">
    <source>
        <dbReference type="Proteomes" id="UP000004169"/>
    </source>
</evidence>
<protein>
    <submittedName>
        <fullName evidence="2">Uncharacterized protein</fullName>
    </submittedName>
</protein>
<feature type="signal peptide" evidence="1">
    <location>
        <begin position="1"/>
        <end position="35"/>
    </location>
</feature>
<accession>H8FUW9</accession>
<proteinExistence type="predicted"/>
<dbReference type="AlphaFoldDB" id="H8FUW9"/>
<feature type="chain" id="PRO_5003613035" evidence="1">
    <location>
        <begin position="36"/>
        <end position="166"/>
    </location>
</feature>
<name>H8FUW9_MAGML</name>
<comment type="caution">
    <text evidence="2">The sequence shown here is derived from an EMBL/GenBank/DDBJ whole genome shotgun (WGS) entry which is preliminary data.</text>
</comment>
<sequence>MIGAINSGAGMLRSVVFGCLALVAVTGLASPPAAAAVAIDLPAIVGQSKATVAQVLGKPAKCEQSKYGERCAYRGGTEVIFIGGAADWITILPQGVLYSPAALEAIGLASVAPDFTGPQAMRWDAGLRETLTQQSGATVTVPLREITINPGGGGTVGMIYVKAVTR</sequence>
<reference evidence="2 3" key="1">
    <citation type="journal article" date="2012" name="J. Bacteriol.">
        <title>Draft Genome Sequence of the Purple Photosynthetic Bacterium Phaeospirillum molischianum DSM120, a Particularly Versatile Bacterium.</title>
        <authorList>
            <person name="Duquesne K."/>
            <person name="Prima V."/>
            <person name="Ji B."/>
            <person name="Rouy Z."/>
            <person name="Medigue C."/>
            <person name="Talla E."/>
            <person name="Sturgis J.N."/>
        </authorList>
    </citation>
    <scope>NUCLEOTIDE SEQUENCE [LARGE SCALE GENOMIC DNA]</scope>
    <source>
        <strain evidence="3">DSM120</strain>
    </source>
</reference>
<dbReference type="STRING" id="1150626.PHAMO_340030"/>
<dbReference type="eggNOG" id="ENOG5033CXD">
    <property type="taxonomic scope" value="Bacteria"/>
</dbReference>
<dbReference type="Proteomes" id="UP000004169">
    <property type="component" value="Unassembled WGS sequence"/>
</dbReference>
<gene>
    <name evidence="2" type="ORF">PHAMO_340030</name>
</gene>
<dbReference type="EMBL" id="CAHP01000028">
    <property type="protein sequence ID" value="CCG42157.1"/>
    <property type="molecule type" value="Genomic_DNA"/>
</dbReference>